<dbReference type="GO" id="GO:0007155">
    <property type="term" value="P:cell adhesion"/>
    <property type="evidence" value="ECO:0007669"/>
    <property type="project" value="InterPro"/>
</dbReference>
<accession>A0A2M7H4U7</accession>
<gene>
    <name evidence="5" type="ORF">COW24_00930</name>
</gene>
<evidence type="ECO:0000256" key="4">
    <source>
        <dbReference type="ARBA" id="ARBA00023180"/>
    </source>
</evidence>
<dbReference type="PROSITE" id="PS51470">
    <property type="entry name" value="FG_GAP"/>
    <property type="match status" value="2"/>
</dbReference>
<evidence type="ECO:0000256" key="2">
    <source>
        <dbReference type="ARBA" id="ARBA00022737"/>
    </source>
</evidence>
<evidence type="ECO:0000256" key="3">
    <source>
        <dbReference type="ARBA" id="ARBA00022801"/>
    </source>
</evidence>
<sequence>MANSAQAMTSIDASQSSTKITGQAEAGIGNSLDVTGDVDGDGYPDLLVSYYNDSTSTDSAFLLYGDENGFPTSATIDEADAMFEGVLGEGYGYGAAVSFAGDVNGDGYDDMLISNSYTSDIFLVYGQADIFAGSYTLESMSDDSVDIFAGETSADYAGVSIVGRGDVNSDGLDDFVIGAHWNSSKAGAAYLFYGSSSKRTGSTSLVSADAKFSGEVADDYAGNYISLGDVNADGFSDIMVSASGYDSYRGRVYLIYGGADNLASASLSTADTIYTGAEEYDGIGGTATATGDVNGDGYKDLVFGMAEASTLNNDIPGGVYVVYGSSASLTSITITSADAKITVADSNGRYSFFPVSGMDLNNDTYDDIVIAVGDGATADNQVYVIFGSASGLATSIEATTDSDVVIAGETSADGFGADLDLTYVGNDQFADIVASSTYEGTGGSNAGAVYLLSLYQDSDGDGVAGGGGIITGSDCDDSDNTVATEQTYYIDNDGDGLGDASSSTSLCSSSIPDGYAANSSDDDDTAFGPIAELTVTNGQVTIDYASGFSQTVTPFSAGSNLQAKVSTDSLRWVVTNGKSIRAFFEGNQTASKKMYSKGPKQMAKGKLRVVSMYSNYDSILYMSARNKTGRVVVVRLKSDNTLAKLKKHSVALETKNPKKQTMKVKLVKHKFRTRFGSGNTKTTNWWKVKKKGQVTKI</sequence>
<organism evidence="5 6">
    <name type="scientific">Candidatus Kerfeldbacteria bacterium CG15_BIG_FIL_POST_REV_8_21_14_020_45_12</name>
    <dbReference type="NCBI Taxonomy" id="2014247"/>
    <lineage>
        <taxon>Bacteria</taxon>
        <taxon>Candidatus Kerfeldiibacteriota</taxon>
    </lineage>
</organism>
<dbReference type="InterPro" id="IPR013519">
    <property type="entry name" value="Int_alpha_beta-p"/>
</dbReference>
<dbReference type="PANTHER" id="PTHR23221:SF7">
    <property type="entry name" value="PHOSPHATIDYLINOSITOL-GLYCAN-SPECIFIC PHOSPHOLIPASE D"/>
    <property type="match status" value="1"/>
</dbReference>
<keyword evidence="1" id="KW-0732">Signal</keyword>
<proteinExistence type="predicted"/>
<dbReference type="GO" id="GO:0016787">
    <property type="term" value="F:hydrolase activity"/>
    <property type="evidence" value="ECO:0007669"/>
    <property type="project" value="UniProtKB-KW"/>
</dbReference>
<dbReference type="PRINTS" id="PR01185">
    <property type="entry name" value="INTEGRINA"/>
</dbReference>
<evidence type="ECO:0000313" key="6">
    <source>
        <dbReference type="Proteomes" id="UP000230292"/>
    </source>
</evidence>
<comment type="caution">
    <text evidence="5">The sequence shown here is derived from an EMBL/GenBank/DDBJ whole genome shotgun (WGS) entry which is preliminary data.</text>
</comment>
<dbReference type="Proteomes" id="UP000230292">
    <property type="component" value="Unassembled WGS sequence"/>
</dbReference>
<dbReference type="EMBL" id="PFGC01000013">
    <property type="protein sequence ID" value="PIW37250.1"/>
    <property type="molecule type" value="Genomic_DNA"/>
</dbReference>
<dbReference type="Gene3D" id="2.130.10.130">
    <property type="entry name" value="Integrin alpha, N-terminal"/>
    <property type="match status" value="3"/>
</dbReference>
<dbReference type="InterPro" id="IPR028994">
    <property type="entry name" value="Integrin_alpha_N"/>
</dbReference>
<evidence type="ECO:0000313" key="5">
    <source>
        <dbReference type="EMBL" id="PIW37250.1"/>
    </source>
</evidence>
<dbReference type="PANTHER" id="PTHR23221">
    <property type="entry name" value="GLYCOSYLPHOSPHATIDYLINOSITOL PHOSPHOLIPASE D"/>
    <property type="match status" value="1"/>
</dbReference>
<keyword evidence="2" id="KW-0677">Repeat</keyword>
<keyword evidence="3" id="KW-0378">Hydrolase</keyword>
<protein>
    <submittedName>
        <fullName evidence="5">Uncharacterized protein</fullName>
    </submittedName>
</protein>
<dbReference type="SMART" id="SM00191">
    <property type="entry name" value="Int_alpha"/>
    <property type="match status" value="6"/>
</dbReference>
<dbReference type="Pfam" id="PF01839">
    <property type="entry name" value="FG-GAP"/>
    <property type="match status" value="2"/>
</dbReference>
<dbReference type="InterPro" id="IPR013517">
    <property type="entry name" value="FG-GAP"/>
</dbReference>
<dbReference type="GO" id="GO:0008305">
    <property type="term" value="C:integrin complex"/>
    <property type="evidence" value="ECO:0007669"/>
    <property type="project" value="InterPro"/>
</dbReference>
<dbReference type="SUPFAM" id="SSF69318">
    <property type="entry name" value="Integrin alpha N-terminal domain"/>
    <property type="match status" value="1"/>
</dbReference>
<dbReference type="InterPro" id="IPR000413">
    <property type="entry name" value="Integrin_alpha"/>
</dbReference>
<evidence type="ECO:0000256" key="1">
    <source>
        <dbReference type="ARBA" id="ARBA00022729"/>
    </source>
</evidence>
<keyword evidence="4" id="KW-0325">Glycoprotein</keyword>
<dbReference type="AlphaFoldDB" id="A0A2M7H4U7"/>
<name>A0A2M7H4U7_9BACT</name>
<reference evidence="5 6" key="1">
    <citation type="submission" date="2017-09" db="EMBL/GenBank/DDBJ databases">
        <title>Depth-based differentiation of microbial function through sediment-hosted aquifers and enrichment of novel symbionts in the deep terrestrial subsurface.</title>
        <authorList>
            <person name="Probst A.J."/>
            <person name="Ladd B."/>
            <person name="Jarett J.K."/>
            <person name="Geller-Mcgrath D.E."/>
            <person name="Sieber C.M."/>
            <person name="Emerson J.B."/>
            <person name="Anantharaman K."/>
            <person name="Thomas B.C."/>
            <person name="Malmstrom R."/>
            <person name="Stieglmeier M."/>
            <person name="Klingl A."/>
            <person name="Woyke T."/>
            <person name="Ryan C.M."/>
            <person name="Banfield J.F."/>
        </authorList>
    </citation>
    <scope>NUCLEOTIDE SEQUENCE [LARGE SCALE GENOMIC DNA]</scope>
    <source>
        <strain evidence="5">CG15_BIG_FIL_POST_REV_8_21_14_020_45_12</strain>
    </source>
</reference>